<sequence length="323" mass="36440">MNAEFLGEDDVDIGVEVVDNNGASHHIELHKNSGEIYAHHCESYADNPQNRTSNENEYNEQARKFAQYYVYAEQGYDTVPSTDHPERINAVRLAIQDLGDDRFDDLFGDLYSQLRSYYDYDAERPIPVPPLAADSDSVLYRQNVYLGIDPLETDVAAEAEDMATVYGLELSETSVKEQALDALSPSAIADWKSFAADLVDEADEEEIDLAEGAYIDAVSPLYTSYLDNGGEQHTAEPDTDPFEREPDTLIELPPIDPGPLAEFREYLDHHLKCQIRDCFVRMGIEPPETFRVLGNGRLEATAAYKLLDMYPRYHDPEEQQLLG</sequence>
<evidence type="ECO:0000313" key="1">
    <source>
        <dbReference type="EMBL" id="PCR91787.1"/>
    </source>
</evidence>
<name>A0A2A5QY88_9EURY</name>
<keyword evidence="2" id="KW-1185">Reference proteome</keyword>
<proteinExistence type="predicted"/>
<organism evidence="1 2">
    <name type="scientific">Natrinema ejinorense</name>
    <dbReference type="NCBI Taxonomy" id="373386"/>
    <lineage>
        <taxon>Archaea</taxon>
        <taxon>Methanobacteriati</taxon>
        <taxon>Methanobacteriota</taxon>
        <taxon>Stenosarchaea group</taxon>
        <taxon>Halobacteria</taxon>
        <taxon>Halobacteriales</taxon>
        <taxon>Natrialbaceae</taxon>
        <taxon>Natrinema</taxon>
    </lineage>
</organism>
<dbReference type="InterPro" id="IPR058264">
    <property type="entry name" value="DUF7958"/>
</dbReference>
<dbReference type="OrthoDB" id="180945at2157"/>
<dbReference type="Proteomes" id="UP000219689">
    <property type="component" value="Unassembled WGS sequence"/>
</dbReference>
<comment type="caution">
    <text evidence="1">The sequence shown here is derived from an EMBL/GenBank/DDBJ whole genome shotgun (WGS) entry which is preliminary data.</text>
</comment>
<protein>
    <submittedName>
        <fullName evidence="1">Uncharacterized protein</fullName>
    </submittedName>
</protein>
<dbReference type="RefSeq" id="WP_097380721.1">
    <property type="nucleotide sequence ID" value="NZ_NXNI01000001.1"/>
</dbReference>
<dbReference type="AlphaFoldDB" id="A0A2A5QY88"/>
<gene>
    <name evidence="1" type="ORF">CP557_15395</name>
</gene>
<accession>A0A2A5QY88</accession>
<evidence type="ECO:0000313" key="2">
    <source>
        <dbReference type="Proteomes" id="UP000219689"/>
    </source>
</evidence>
<dbReference type="EMBL" id="NXNI01000001">
    <property type="protein sequence ID" value="PCR91787.1"/>
    <property type="molecule type" value="Genomic_DNA"/>
</dbReference>
<reference evidence="1 2" key="1">
    <citation type="submission" date="2017-09" db="EMBL/GenBank/DDBJ databases">
        <title>Genome sequences of Natrinema ejinorence JCM 13890T.</title>
        <authorList>
            <person name="Roh S.W."/>
            <person name="Kim Y.B."/>
            <person name="Kim J.Y."/>
        </authorList>
    </citation>
    <scope>NUCLEOTIDE SEQUENCE [LARGE SCALE GENOMIC DNA]</scope>
    <source>
        <strain evidence="1 2">JCM 13890</strain>
    </source>
</reference>
<dbReference type="Pfam" id="PF25858">
    <property type="entry name" value="DUF7958"/>
    <property type="match status" value="1"/>
</dbReference>